<keyword evidence="9" id="KW-0651">Protein splicing</keyword>
<dbReference type="Gene3D" id="3.90.1100.10">
    <property type="match status" value="2"/>
</dbReference>
<dbReference type="InterPro" id="IPR004042">
    <property type="entry name" value="Intein_endonuc_central"/>
</dbReference>
<dbReference type="FunFam" id="3.90.1070.20:FF:000002">
    <property type="entry name" value="DNA-directed RNA polymerase subunit beta"/>
    <property type="match status" value="1"/>
</dbReference>
<dbReference type="GO" id="GO:0032549">
    <property type="term" value="F:ribonucleoside binding"/>
    <property type="evidence" value="ECO:0007669"/>
    <property type="project" value="InterPro"/>
</dbReference>
<dbReference type="InterPro" id="IPR030934">
    <property type="entry name" value="Intein_C"/>
</dbReference>
<dbReference type="Gene3D" id="2.40.50.150">
    <property type="match status" value="1"/>
</dbReference>
<gene>
    <name evidence="13" type="ORF">M0811_04190</name>
</gene>
<evidence type="ECO:0000313" key="13">
    <source>
        <dbReference type="EMBL" id="KAJ5079877.1"/>
    </source>
</evidence>
<keyword evidence="2 11" id="KW-0240">DNA-directed RNA polymerase</keyword>
<dbReference type="Pfam" id="PF14890">
    <property type="entry name" value="Intein_splicing"/>
    <property type="match status" value="1"/>
</dbReference>
<dbReference type="InterPro" id="IPR007641">
    <property type="entry name" value="RNA_pol_Rpb2_7"/>
</dbReference>
<feature type="domain" description="DOD-type homing endonuclease" evidence="12">
    <location>
        <begin position="668"/>
        <end position="823"/>
    </location>
</feature>
<dbReference type="Pfam" id="PF04567">
    <property type="entry name" value="RNA_pol_Rpb2_5"/>
    <property type="match status" value="1"/>
</dbReference>
<dbReference type="Pfam" id="PF00562">
    <property type="entry name" value="RNA_pol_Rpb2_6"/>
    <property type="match status" value="1"/>
</dbReference>
<dbReference type="Pfam" id="PF04560">
    <property type="entry name" value="RNA_pol_Rpb2_7"/>
    <property type="match status" value="1"/>
</dbReference>
<evidence type="ECO:0000256" key="11">
    <source>
        <dbReference type="RuleBase" id="RU363031"/>
    </source>
</evidence>
<sequence length="1588" mass="180461">MDFNNSNIQMEDEDEDELNQESSWKVISAFFRQKGLVRQQLDSFNEFLEHSIQEIADSTEEIKVFVEPKHTPGLSYVDAVESYSLKLEKTFLTPPTITQDDGTRKSLLPNVARLRDLTYVARLLVGVELTNPNGEIIKTEPPPELGAIPIMVKSSYCSLSKCPTEIDLVQAGECPYDQGGYFIIRGGERVLIAQERQANNRVFVFKKKQPSKYSHVAEIRSSEGPLKPVSTLSVKLMTKRTRQNFEGPPMSATIPYIREEIPVVVVFRALGFIADRTIIDHIVYDTHDREMMDALRPSLQESFVIQDRETALDFIGRRGHRVGAVYDKRLRYAKDILQKRMLPHISVEEFQETPKAYFLGYMIHRLLLCSLGRNQEDDRDHYGNKRLDLAGPLLASLFNQLFKRLIRDIRKRLTTQANANGVDSENLRNIFNSQIISDGLRYSLATGNWGASRSQDQKVGVSQPLNRLNYIATLSHLRRVNTPIGREGKLAKPRQLHNTHWGIVCVTRDTKILLGDGLNTLQAGKLEMNFCDSSIATINSSTLKESKSGIAAFQTINPTILCKKLYKITTISGRQICATEDHPFLTISGWKRAENLYPNDLVRVRPTLVDLEDIYGCENFATPLQIIPSLKDIPFESYKELRSFHEISKLGLIPLMSDNSKMELISRILGFFFTSGMLDIQNALCSFHLRERRDIQVLSNDIQSLGFNDAGSPNKTIKITNGFKYQIGGLFYAFLTLLTQKSNTRNFPNWIHKCTRVIQREFLGSFFGGGDASSFLVKLYNKNAKICTILPMYIRTTKSNIKELGSIRQFLTEIQSMLERFGVSSFPTRICKRVDEENEIGFSITQTEENIHKFITRIGYRYSTHKDYEGRYVNEFLMIKKHYPYYLETFLKECEAQEGTIYVRIAKIEEIEDEIVVDFTTKNEDHSFVANGFVTHNCPCESPEGQSCGLVKNLALMTTISVGSSTESILEVLDEWTVETLEEIQSNAILGSTKVFVNGNWYCIHRDPKKLVDALRQLRRSGDISREASIVYDVAQKELRIQTDPGRCSRPLYIVKDQKLEIKKSHVARLERESNNTWETLIESGLIEYVDIEEEETAMIAMMVDDLKRAQQSQEKAYTRTYTHCEIHPSMILGVSASIIPFPDHNQSPRNTYQSAMGKQAIGIHALNYELRMDTLAHVLFYPQKPLVTTHPMEYLHFKELPTGQNSIVAISCYSGYNQEDSVIMNQSAIDRGLFRSTFYRTYTDIEEEIGYGGKEQFEIPQRSDTKGIKPGTYGKLDIDGIVPPGTRVVGGDIIIDHSRSNQKDSSVSVRHGEIGVVDKVVITHNEANKKFVKVRVRSTRVPEIGDKFSSLHGQKGTIGFTMRQEDMPFTAEGITPDIIVNPHAIPSRMTIGQLIECLLGKVSAIDGVEGSATPFTIEQTVDKISDNLHKFGYQLRGNDVMYNGRTGRKMAAQIFMGPTYYQRLKHMVIDKIHSRARGPLQELTRQPVEGRSREGGLRFGEMERDCMISHGASRFLKERLFDQSDYYSVYVCENCGLMVPMKNQTKTIICNNCGNQKTEIARVEIPYAAKLLFQELMSMSISPRLFV</sequence>
<proteinExistence type="inferred from homology"/>
<evidence type="ECO:0000256" key="10">
    <source>
        <dbReference type="ARBA" id="ARBA00023163"/>
    </source>
</evidence>
<dbReference type="GO" id="GO:0008270">
    <property type="term" value="F:zinc ion binding"/>
    <property type="evidence" value="ECO:0007669"/>
    <property type="project" value="UniProtKB-KW"/>
</dbReference>
<dbReference type="GO" id="GO:0003677">
    <property type="term" value="F:DNA binding"/>
    <property type="evidence" value="ECO:0007669"/>
    <property type="project" value="InterPro"/>
</dbReference>
<dbReference type="InterPro" id="IPR014724">
    <property type="entry name" value="RNA_pol_RPB2_OB-fold"/>
</dbReference>
<dbReference type="FunFam" id="3.90.1800.10:FF:000002">
    <property type="entry name" value="DNA-directed RNA polymerase subunit beta"/>
    <property type="match status" value="1"/>
</dbReference>
<dbReference type="GO" id="GO:0016539">
    <property type="term" value="P:intein-mediated protein splicing"/>
    <property type="evidence" value="ECO:0007669"/>
    <property type="project" value="InterPro"/>
</dbReference>
<dbReference type="EC" id="2.7.7.6" evidence="11"/>
<dbReference type="InterPro" id="IPR006141">
    <property type="entry name" value="Intein_N"/>
</dbReference>
<dbReference type="PROSITE" id="PS50819">
    <property type="entry name" value="INTEIN_ENDONUCLEASE"/>
    <property type="match status" value="1"/>
</dbReference>
<keyword evidence="4 11" id="KW-0548">Nucleotidyltransferase</keyword>
<evidence type="ECO:0000256" key="2">
    <source>
        <dbReference type="ARBA" id="ARBA00022478"/>
    </source>
</evidence>
<comment type="caution">
    <text evidence="13">The sequence shown here is derived from an EMBL/GenBank/DDBJ whole genome shotgun (WGS) entry which is preliminary data.</text>
</comment>
<keyword evidence="8" id="KW-0862">Zinc</keyword>
<dbReference type="CDD" id="cd00653">
    <property type="entry name" value="RNA_pol_B_RPB2"/>
    <property type="match status" value="1"/>
</dbReference>
<dbReference type="Gene3D" id="2.170.16.10">
    <property type="entry name" value="Hedgehog/Intein (Hint) domain"/>
    <property type="match status" value="2"/>
</dbReference>
<dbReference type="InterPro" id="IPR007642">
    <property type="entry name" value="RNA_pol_Rpb2_2"/>
</dbReference>
<dbReference type="PROSITE" id="PS50817">
    <property type="entry name" value="INTEIN_N_TER"/>
    <property type="match status" value="1"/>
</dbReference>
<dbReference type="OMA" id="LQAQVYF"/>
<dbReference type="SMART" id="SM00306">
    <property type="entry name" value="HintN"/>
    <property type="match status" value="1"/>
</dbReference>
<dbReference type="Pfam" id="PF04566">
    <property type="entry name" value="RNA_pol_Rpb2_4"/>
    <property type="match status" value="1"/>
</dbReference>
<dbReference type="SMART" id="SM00305">
    <property type="entry name" value="HintC"/>
    <property type="match status" value="1"/>
</dbReference>
<evidence type="ECO:0000256" key="4">
    <source>
        <dbReference type="ARBA" id="ARBA00022695"/>
    </source>
</evidence>
<dbReference type="InterPro" id="IPR007646">
    <property type="entry name" value="RNA_pol_Rpb2_4"/>
</dbReference>
<dbReference type="Pfam" id="PF04565">
    <property type="entry name" value="RNA_pol_Rpb2_3"/>
    <property type="match status" value="2"/>
</dbReference>
<dbReference type="FunFam" id="2.40.270.10:FF:000006">
    <property type="entry name" value="DNA-directed RNA polymerase subunit beta"/>
    <property type="match status" value="1"/>
</dbReference>
<name>A0A9Q0LVQ8_ANAIG</name>
<dbReference type="NCBIfam" id="TIGR01443">
    <property type="entry name" value="intein_Cterm"/>
    <property type="match status" value="1"/>
</dbReference>
<dbReference type="NCBIfam" id="TIGR01445">
    <property type="entry name" value="intein_Nterm"/>
    <property type="match status" value="1"/>
</dbReference>
<keyword evidence="7" id="KW-0068">Autocatalytic cleavage</keyword>
<accession>A0A9Q0LVQ8</accession>
<keyword evidence="5" id="KW-0479">Metal-binding</keyword>
<dbReference type="InterPro" id="IPR007120">
    <property type="entry name" value="DNA-dir_RNAP_su2_dom"/>
</dbReference>
<organism evidence="13 14">
    <name type="scientific">Anaeramoeba ignava</name>
    <name type="common">Anaerobic marine amoeba</name>
    <dbReference type="NCBI Taxonomy" id="1746090"/>
    <lineage>
        <taxon>Eukaryota</taxon>
        <taxon>Metamonada</taxon>
        <taxon>Anaeramoebidae</taxon>
        <taxon>Anaeramoeba</taxon>
    </lineage>
</organism>
<dbReference type="GO" id="GO:0000428">
    <property type="term" value="C:DNA-directed RNA polymerase complex"/>
    <property type="evidence" value="ECO:0007669"/>
    <property type="project" value="UniProtKB-KW"/>
</dbReference>
<keyword evidence="14" id="KW-1185">Reference proteome</keyword>
<dbReference type="SUPFAM" id="SSF51294">
    <property type="entry name" value="Hedgehog/intein (Hint) domain"/>
    <property type="match status" value="1"/>
</dbReference>
<dbReference type="InterPro" id="IPR007645">
    <property type="entry name" value="RNA_pol_Rpb2_3"/>
</dbReference>
<dbReference type="InterPro" id="IPR015712">
    <property type="entry name" value="DNA-dir_RNA_pol_su2"/>
</dbReference>
<dbReference type="InterPro" id="IPR007647">
    <property type="entry name" value="RNA_pol_Rpb2_5"/>
</dbReference>
<reference evidence="13" key="1">
    <citation type="submission" date="2022-10" db="EMBL/GenBank/DDBJ databases">
        <title>Novel sulphate-reducing endosymbionts in the free-living metamonad Anaeramoeba.</title>
        <authorList>
            <person name="Jerlstrom-Hultqvist J."/>
            <person name="Cepicka I."/>
            <person name="Gallot-Lavallee L."/>
            <person name="Salas-Leiva D."/>
            <person name="Curtis B.A."/>
            <person name="Zahonova K."/>
            <person name="Pipaliya S."/>
            <person name="Dacks J."/>
            <person name="Roger A.J."/>
        </authorList>
    </citation>
    <scope>NUCLEOTIDE SEQUENCE</scope>
    <source>
        <strain evidence="13">BMAN</strain>
    </source>
</reference>
<evidence type="ECO:0000256" key="9">
    <source>
        <dbReference type="ARBA" id="ARBA00023000"/>
    </source>
</evidence>
<protein>
    <recommendedName>
        <fullName evidence="11">DNA-directed RNA polymerase subunit beta</fullName>
        <ecNumber evidence="11">2.7.7.6</ecNumber>
    </recommendedName>
</protein>
<evidence type="ECO:0000256" key="8">
    <source>
        <dbReference type="ARBA" id="ARBA00022833"/>
    </source>
</evidence>
<dbReference type="InterPro" id="IPR003586">
    <property type="entry name" value="Hint_dom_C"/>
</dbReference>
<comment type="catalytic activity">
    <reaction evidence="11">
        <text>RNA(n) + a ribonucleoside 5'-triphosphate = RNA(n+1) + diphosphate</text>
        <dbReference type="Rhea" id="RHEA:21248"/>
        <dbReference type="Rhea" id="RHEA-COMP:14527"/>
        <dbReference type="Rhea" id="RHEA-COMP:17342"/>
        <dbReference type="ChEBI" id="CHEBI:33019"/>
        <dbReference type="ChEBI" id="CHEBI:61557"/>
        <dbReference type="ChEBI" id="CHEBI:140395"/>
        <dbReference type="EC" id="2.7.7.6"/>
    </reaction>
</comment>
<evidence type="ECO:0000256" key="5">
    <source>
        <dbReference type="ARBA" id="ARBA00022723"/>
    </source>
</evidence>
<dbReference type="OrthoDB" id="10248617at2759"/>
<evidence type="ECO:0000256" key="3">
    <source>
        <dbReference type="ARBA" id="ARBA00022679"/>
    </source>
</evidence>
<dbReference type="SUPFAM" id="SSF64484">
    <property type="entry name" value="beta and beta-prime subunits of DNA dependent RNA-polymerase"/>
    <property type="match status" value="2"/>
</dbReference>
<dbReference type="PROSITE" id="PS01166">
    <property type="entry name" value="RNA_POL_BETA"/>
    <property type="match status" value="1"/>
</dbReference>
<dbReference type="Gene3D" id="3.90.1800.10">
    <property type="entry name" value="RNA polymerase alpha subunit dimerisation domain"/>
    <property type="match status" value="1"/>
</dbReference>
<dbReference type="InterPro" id="IPR007644">
    <property type="entry name" value="RNA_pol_bsu_protrusion"/>
</dbReference>
<dbReference type="CDD" id="cd00081">
    <property type="entry name" value="Hint"/>
    <property type="match status" value="1"/>
</dbReference>
<evidence type="ECO:0000256" key="7">
    <source>
        <dbReference type="ARBA" id="ARBA00022813"/>
    </source>
</evidence>
<keyword evidence="10 11" id="KW-0804">Transcription</keyword>
<dbReference type="Gene3D" id="2.40.270.10">
    <property type="entry name" value="DNA-directed RNA polymerase, subunit 2, domain 6"/>
    <property type="match status" value="1"/>
</dbReference>
<dbReference type="Proteomes" id="UP001149090">
    <property type="component" value="Unassembled WGS sequence"/>
</dbReference>
<dbReference type="Pfam" id="PF04561">
    <property type="entry name" value="RNA_pol_Rpb2_2"/>
    <property type="match status" value="1"/>
</dbReference>
<keyword evidence="6" id="KW-0863">Zinc-finger</keyword>
<dbReference type="Pfam" id="PF04563">
    <property type="entry name" value="RNA_pol_Rpb2_1"/>
    <property type="match status" value="1"/>
</dbReference>
<dbReference type="InterPro" id="IPR003587">
    <property type="entry name" value="Hint_dom_N"/>
</dbReference>
<dbReference type="InterPro" id="IPR007121">
    <property type="entry name" value="RNA_pol_bsu_CS"/>
</dbReference>
<keyword evidence="3 11" id="KW-0808">Transferase</keyword>
<comment type="function">
    <text evidence="11">DNA-dependent RNA polymerase catalyzes the transcription of DNA into RNA using the four ribonucleoside triphosphates as substrates.</text>
</comment>
<evidence type="ECO:0000259" key="12">
    <source>
        <dbReference type="PROSITE" id="PS50819"/>
    </source>
</evidence>
<comment type="similarity">
    <text evidence="1 11">Belongs to the RNA polymerase beta chain family.</text>
</comment>
<dbReference type="Gene3D" id="3.90.1070.20">
    <property type="match status" value="1"/>
</dbReference>
<dbReference type="GO" id="GO:0004519">
    <property type="term" value="F:endonuclease activity"/>
    <property type="evidence" value="ECO:0007669"/>
    <property type="project" value="InterPro"/>
</dbReference>
<dbReference type="InterPro" id="IPR036844">
    <property type="entry name" value="Hint_dom_sf"/>
</dbReference>
<dbReference type="EMBL" id="JAPDFW010000022">
    <property type="protein sequence ID" value="KAJ5079877.1"/>
    <property type="molecule type" value="Genomic_DNA"/>
</dbReference>
<dbReference type="PANTHER" id="PTHR20856">
    <property type="entry name" value="DNA-DIRECTED RNA POLYMERASE I SUBUNIT 2"/>
    <property type="match status" value="1"/>
</dbReference>
<evidence type="ECO:0000313" key="14">
    <source>
        <dbReference type="Proteomes" id="UP001149090"/>
    </source>
</evidence>
<dbReference type="InterPro" id="IPR037033">
    <property type="entry name" value="DNA-dir_RNAP_su2_hyb_sf"/>
</dbReference>
<evidence type="ECO:0000256" key="6">
    <source>
        <dbReference type="ARBA" id="ARBA00022771"/>
    </source>
</evidence>
<dbReference type="GO" id="GO:0006351">
    <property type="term" value="P:DNA-templated transcription"/>
    <property type="evidence" value="ECO:0007669"/>
    <property type="project" value="InterPro"/>
</dbReference>
<dbReference type="GO" id="GO:0003899">
    <property type="term" value="F:DNA-directed RNA polymerase activity"/>
    <property type="evidence" value="ECO:0007669"/>
    <property type="project" value="UniProtKB-EC"/>
</dbReference>
<dbReference type="PROSITE" id="PS50818">
    <property type="entry name" value="INTEIN_C_TER"/>
    <property type="match status" value="1"/>
</dbReference>
<evidence type="ECO:0000256" key="1">
    <source>
        <dbReference type="ARBA" id="ARBA00006835"/>
    </source>
</evidence>